<evidence type="ECO:0000259" key="6">
    <source>
        <dbReference type="PROSITE" id="PS51898"/>
    </source>
</evidence>
<dbReference type="RefSeq" id="WP_205105563.1">
    <property type="nucleotide sequence ID" value="NZ_JACJJG010000077.1"/>
</dbReference>
<evidence type="ECO:0000313" key="9">
    <source>
        <dbReference type="Proteomes" id="UP000706891"/>
    </source>
</evidence>
<dbReference type="Pfam" id="PF13102">
    <property type="entry name" value="Phage_int_SAM_5"/>
    <property type="match status" value="1"/>
</dbReference>
<dbReference type="PANTHER" id="PTHR30349">
    <property type="entry name" value="PHAGE INTEGRASE-RELATED"/>
    <property type="match status" value="1"/>
</dbReference>
<dbReference type="InterPro" id="IPR010998">
    <property type="entry name" value="Integrase_recombinase_N"/>
</dbReference>
<dbReference type="Gene3D" id="1.10.443.10">
    <property type="entry name" value="Intergrase catalytic core"/>
    <property type="match status" value="1"/>
</dbReference>
<dbReference type="InterPro" id="IPR011010">
    <property type="entry name" value="DNA_brk_join_enz"/>
</dbReference>
<evidence type="ECO:0000259" key="7">
    <source>
        <dbReference type="PROSITE" id="PS51900"/>
    </source>
</evidence>
<dbReference type="GO" id="GO:0006310">
    <property type="term" value="P:DNA recombination"/>
    <property type="evidence" value="ECO:0007669"/>
    <property type="project" value="UniProtKB-KW"/>
</dbReference>
<feature type="domain" description="Tyr recombinase" evidence="6">
    <location>
        <begin position="212"/>
        <end position="397"/>
    </location>
</feature>
<comment type="caution">
    <text evidence="8">The sequence shown here is derived from an EMBL/GenBank/DDBJ whole genome shotgun (WGS) entry which is preliminary data.</text>
</comment>
<evidence type="ECO:0000256" key="2">
    <source>
        <dbReference type="ARBA" id="ARBA00022908"/>
    </source>
</evidence>
<evidence type="ECO:0000256" key="1">
    <source>
        <dbReference type="ARBA" id="ARBA00008857"/>
    </source>
</evidence>
<dbReference type="Proteomes" id="UP000706891">
    <property type="component" value="Unassembled WGS sequence"/>
</dbReference>
<protein>
    <submittedName>
        <fullName evidence="8">Site-specific integrase</fullName>
    </submittedName>
</protein>
<dbReference type="GO" id="GO:0015074">
    <property type="term" value="P:DNA integration"/>
    <property type="evidence" value="ECO:0007669"/>
    <property type="project" value="UniProtKB-KW"/>
</dbReference>
<dbReference type="Gene3D" id="1.10.150.130">
    <property type="match status" value="1"/>
</dbReference>
<dbReference type="CDD" id="cd01185">
    <property type="entry name" value="INTN1_C_like"/>
    <property type="match status" value="1"/>
</dbReference>
<keyword evidence="2" id="KW-0229">DNA integration</keyword>
<accession>A0A938WWK5</accession>
<dbReference type="InterPro" id="IPR044068">
    <property type="entry name" value="CB"/>
</dbReference>
<dbReference type="GO" id="GO:0003677">
    <property type="term" value="F:DNA binding"/>
    <property type="evidence" value="ECO:0007669"/>
    <property type="project" value="UniProtKB-UniRule"/>
</dbReference>
<name>A0A938WWK5_9BACT</name>
<keyword evidence="3 5" id="KW-0238">DNA-binding</keyword>
<dbReference type="SUPFAM" id="SSF56349">
    <property type="entry name" value="DNA breaking-rejoining enzymes"/>
    <property type="match status" value="1"/>
</dbReference>
<keyword evidence="9" id="KW-1185">Reference proteome</keyword>
<dbReference type="Pfam" id="PF17293">
    <property type="entry name" value="Arm-DNA-bind_5"/>
    <property type="match status" value="1"/>
</dbReference>
<dbReference type="InterPro" id="IPR013762">
    <property type="entry name" value="Integrase-like_cat_sf"/>
</dbReference>
<reference evidence="8" key="1">
    <citation type="submission" date="2020-08" db="EMBL/GenBank/DDBJ databases">
        <authorList>
            <person name="Cejkova D."/>
            <person name="Kubasova T."/>
            <person name="Jahodarova E."/>
            <person name="Rychlik I."/>
        </authorList>
    </citation>
    <scope>NUCLEOTIDE SEQUENCE</scope>
    <source>
        <strain evidence="8">An824</strain>
    </source>
</reference>
<gene>
    <name evidence="8" type="ORF">H6A34_11035</name>
</gene>
<dbReference type="InterPro" id="IPR050090">
    <property type="entry name" value="Tyrosine_recombinase_XerCD"/>
</dbReference>
<dbReference type="PANTHER" id="PTHR30349:SF64">
    <property type="entry name" value="PROPHAGE INTEGRASE INTD-RELATED"/>
    <property type="match status" value="1"/>
</dbReference>
<dbReference type="PROSITE" id="PS51900">
    <property type="entry name" value="CB"/>
    <property type="match status" value="1"/>
</dbReference>
<dbReference type="InterPro" id="IPR025269">
    <property type="entry name" value="SAM-like_dom"/>
</dbReference>
<feature type="domain" description="Core-binding (CB)" evidence="7">
    <location>
        <begin position="102"/>
        <end position="188"/>
    </location>
</feature>
<sequence>MSETIKVLCYKSKTLSNGEHPLMVCVCKGGKRKYQSLGISIKTEQWDFKTNLPKTQCPNRERIILLMNEKIYEIRRVALDKRIAGKDFTATTLLESTSSNVGQHKTVGEYYLTYIQNLKKERRIRYAGMLEVSYNSFIKFNKHLDIPFSDIDVAWLKKYELWMKGQNLSVSTISTRIRHLRAVFNMAIAEHAIKNDCYPFRSYKVSRLSRQIPKRAIEKKDVMRIMNYQGKSEMECLAIDVFTFSYLTAGINFIDISKLKHSNIVESHLIYNREKTKKLINVPLQVKALEIIAKYQNDKSPYLFPILSPLHKTDVQIANRLHKVLAKINKHLKEIGEKLQLPIPLTTYVARHSYATVLKRAGVSTSIISESLGHSSERVTQIYLDSFDNEQIDKAMKNLL</sequence>
<organism evidence="8 9">
    <name type="scientific">Marseilla massiliensis</name>
    <dbReference type="NCBI Taxonomy" id="1841864"/>
    <lineage>
        <taxon>Bacteria</taxon>
        <taxon>Pseudomonadati</taxon>
        <taxon>Bacteroidota</taxon>
        <taxon>Bacteroidia</taxon>
        <taxon>Bacteroidales</taxon>
        <taxon>Prevotellaceae</taxon>
        <taxon>Marseilla</taxon>
    </lineage>
</organism>
<proteinExistence type="inferred from homology"/>
<dbReference type="InterPro" id="IPR035386">
    <property type="entry name" value="Arm-DNA-bind_5"/>
</dbReference>
<evidence type="ECO:0000256" key="5">
    <source>
        <dbReference type="PROSITE-ProRule" id="PRU01248"/>
    </source>
</evidence>
<dbReference type="PROSITE" id="PS51898">
    <property type="entry name" value="TYR_RECOMBINASE"/>
    <property type="match status" value="1"/>
</dbReference>
<evidence type="ECO:0000256" key="4">
    <source>
        <dbReference type="ARBA" id="ARBA00023172"/>
    </source>
</evidence>
<keyword evidence="4" id="KW-0233">DNA recombination</keyword>
<evidence type="ECO:0000256" key="3">
    <source>
        <dbReference type="ARBA" id="ARBA00023125"/>
    </source>
</evidence>
<dbReference type="Pfam" id="PF00589">
    <property type="entry name" value="Phage_integrase"/>
    <property type="match status" value="1"/>
</dbReference>
<dbReference type="AlphaFoldDB" id="A0A938WWK5"/>
<dbReference type="EMBL" id="JACJJG010000077">
    <property type="protein sequence ID" value="MBM6674404.1"/>
    <property type="molecule type" value="Genomic_DNA"/>
</dbReference>
<dbReference type="InterPro" id="IPR002104">
    <property type="entry name" value="Integrase_catalytic"/>
</dbReference>
<evidence type="ECO:0000313" key="8">
    <source>
        <dbReference type="EMBL" id="MBM6674404.1"/>
    </source>
</evidence>
<reference evidence="8" key="2">
    <citation type="journal article" date="2021" name="Sci. Rep.">
        <title>The distribution of antibiotic resistance genes in chicken gut microbiota commensals.</title>
        <authorList>
            <person name="Juricova H."/>
            <person name="Matiasovicova J."/>
            <person name="Kubasova T."/>
            <person name="Cejkova D."/>
            <person name="Rychlik I."/>
        </authorList>
    </citation>
    <scope>NUCLEOTIDE SEQUENCE</scope>
    <source>
        <strain evidence="8">An824</strain>
    </source>
</reference>
<comment type="similarity">
    <text evidence="1">Belongs to the 'phage' integrase family.</text>
</comment>